<evidence type="ECO:0000259" key="1">
    <source>
        <dbReference type="PROSITE" id="PS51752"/>
    </source>
</evidence>
<proteinExistence type="predicted"/>
<protein>
    <recommendedName>
        <fullName evidence="1">Jacalin-type lectin domain-containing protein</fullName>
    </recommendedName>
</protein>
<dbReference type="InterPro" id="IPR001229">
    <property type="entry name" value="Jacalin-like_lectin_dom"/>
</dbReference>
<dbReference type="Gene3D" id="2.170.15.10">
    <property type="entry name" value="Proaerolysin, chain A, domain 3"/>
    <property type="match status" value="1"/>
</dbReference>
<organism evidence="2 3">
    <name type="scientific">Tetrapyrgos nigripes</name>
    <dbReference type="NCBI Taxonomy" id="182062"/>
    <lineage>
        <taxon>Eukaryota</taxon>
        <taxon>Fungi</taxon>
        <taxon>Dikarya</taxon>
        <taxon>Basidiomycota</taxon>
        <taxon>Agaricomycotina</taxon>
        <taxon>Agaricomycetes</taxon>
        <taxon>Agaricomycetidae</taxon>
        <taxon>Agaricales</taxon>
        <taxon>Marasmiineae</taxon>
        <taxon>Marasmiaceae</taxon>
        <taxon>Tetrapyrgos</taxon>
    </lineage>
</organism>
<dbReference type="PROSITE" id="PS51752">
    <property type="entry name" value="JACALIN_LECTIN"/>
    <property type="match status" value="2"/>
</dbReference>
<dbReference type="PANTHER" id="PTHR21054:SF2">
    <property type="entry name" value="MIP04191P"/>
    <property type="match status" value="1"/>
</dbReference>
<dbReference type="AlphaFoldDB" id="A0A8H5CF91"/>
<comment type="caution">
    <text evidence="2">The sequence shown here is derived from an EMBL/GenBank/DDBJ whole genome shotgun (WGS) entry which is preliminary data.</text>
</comment>
<keyword evidence="3" id="KW-1185">Reference proteome</keyword>
<dbReference type="SMART" id="SM00915">
    <property type="entry name" value="Jacalin"/>
    <property type="match status" value="1"/>
</dbReference>
<evidence type="ECO:0000313" key="2">
    <source>
        <dbReference type="EMBL" id="KAF5339698.1"/>
    </source>
</evidence>
<dbReference type="InterPro" id="IPR036404">
    <property type="entry name" value="Jacalin-like_lectin_dom_sf"/>
</dbReference>
<dbReference type="OrthoDB" id="3156891at2759"/>
<dbReference type="Proteomes" id="UP000559256">
    <property type="component" value="Unassembled WGS sequence"/>
</dbReference>
<dbReference type="Gene3D" id="2.100.10.30">
    <property type="entry name" value="Jacalin-like lectin domain"/>
    <property type="match status" value="2"/>
</dbReference>
<dbReference type="InterPro" id="IPR053002">
    <property type="entry name" value="Metalloproteinase_M10B"/>
</dbReference>
<dbReference type="PANTHER" id="PTHR21054">
    <property type="entry name" value="ZINC METALLOPROTEINASE-RELATED"/>
    <property type="match status" value="1"/>
</dbReference>
<dbReference type="SUPFAM" id="SSF51101">
    <property type="entry name" value="Mannose-binding lectins"/>
    <property type="match status" value="2"/>
</dbReference>
<name>A0A8H5CF91_9AGAR</name>
<feature type="domain" description="Jacalin-type lectin" evidence="1">
    <location>
        <begin position="1"/>
        <end position="129"/>
    </location>
</feature>
<evidence type="ECO:0000313" key="3">
    <source>
        <dbReference type="Proteomes" id="UP000559256"/>
    </source>
</evidence>
<gene>
    <name evidence="2" type="ORF">D9758_014901</name>
</gene>
<dbReference type="EMBL" id="JAACJM010000182">
    <property type="protein sequence ID" value="KAF5339698.1"/>
    <property type="molecule type" value="Genomic_DNA"/>
</dbReference>
<accession>A0A8H5CF91</accession>
<dbReference type="Pfam" id="PF01419">
    <property type="entry name" value="Jacalin"/>
    <property type="match status" value="2"/>
</dbReference>
<feature type="domain" description="Jacalin-type lectin" evidence="1">
    <location>
        <begin position="138"/>
        <end position="289"/>
    </location>
</feature>
<sequence>MPTAFEDPVTLRVLSRIYLRCGSRLDGIQCEYDDGLTTPWHGGQGGTAQIFVLDLTKGEAIVSMTIWSGLDVDAIQFVTSLGRVSPKYGGSGGSPGIWRGNLGNKARALMGWKGTSDTLVRYLEPVWSDTQDLSGTHVVVGESKGGNGGTAFDMLDTAGDPLTTRLSSITVHSGSGIDAIECTFQVGNKTVSSGKKGGNGGSAHTFELRFEEQITRIEGRANTGLCKLQFFTNQGRSSDVYGSNTAGDPFIWLPPSYDPNNPGAEVTGLICFEGASGKMVDRLAPVWAANPPLSYQLIIDDFDESQLQQNGKVEAAWAAEKVTDNFTNDPLKSTFSWSMSAEKTSTITFSQSTRSLIGGKVSVEVIARGKVGIPFVGEGEVETKIAVEVSGEKEWGSEVTDEKTVSRSYTETHSDEVIVRPMCQGQGKAIGYRMECADLQWKGKMVIIYSDGSTRTVQPVSGTLTSSSMTTIHATYKSVPLSDLK</sequence>
<reference evidence="2 3" key="1">
    <citation type="journal article" date="2020" name="ISME J.">
        <title>Uncovering the hidden diversity of litter-decomposition mechanisms in mushroom-forming fungi.</title>
        <authorList>
            <person name="Floudas D."/>
            <person name="Bentzer J."/>
            <person name="Ahren D."/>
            <person name="Johansson T."/>
            <person name="Persson P."/>
            <person name="Tunlid A."/>
        </authorList>
    </citation>
    <scope>NUCLEOTIDE SEQUENCE [LARGE SCALE GENOMIC DNA]</scope>
    <source>
        <strain evidence="2 3">CBS 291.85</strain>
    </source>
</reference>